<sequence>MHKEYMRDDVDFLSSSVIIGCEVEFVPYNMKCEENKIEEFNVFTKSQNTFKDMFKQETFSDCVIKIGNENIKAHRCVLAQNSKVFLKMFEQNGMVEAQNGEIKIVDCSPECFRAMLEFFYNGEIEKSIFENLVEELFAIAHKYEVENCIRNL</sequence>
<dbReference type="InterPro" id="IPR000210">
    <property type="entry name" value="BTB/POZ_dom"/>
</dbReference>
<dbReference type="WBParaSite" id="MhA1_Contig2174.frz3.gene2">
    <property type="protein sequence ID" value="MhA1_Contig2174.frz3.gene2"/>
    <property type="gene ID" value="MhA1_Contig2174.frz3.gene2"/>
</dbReference>
<feature type="domain" description="BTB" evidence="1">
    <location>
        <begin position="60"/>
        <end position="128"/>
    </location>
</feature>
<dbReference type="InterPro" id="IPR011333">
    <property type="entry name" value="SKP1/BTB/POZ_sf"/>
</dbReference>
<dbReference type="Pfam" id="PF00651">
    <property type="entry name" value="BTB"/>
    <property type="match status" value="1"/>
</dbReference>
<proteinExistence type="predicted"/>
<dbReference type="PROSITE" id="PS50097">
    <property type="entry name" value="BTB"/>
    <property type="match status" value="1"/>
</dbReference>
<dbReference type="Proteomes" id="UP000095281">
    <property type="component" value="Unplaced"/>
</dbReference>
<evidence type="ECO:0000313" key="2">
    <source>
        <dbReference type="Proteomes" id="UP000095281"/>
    </source>
</evidence>
<reference evidence="3" key="1">
    <citation type="submission" date="2016-11" db="UniProtKB">
        <authorList>
            <consortium name="WormBaseParasite"/>
        </authorList>
    </citation>
    <scope>IDENTIFICATION</scope>
</reference>
<dbReference type="AlphaFoldDB" id="A0A1I8BFF9"/>
<evidence type="ECO:0000259" key="1">
    <source>
        <dbReference type="PROSITE" id="PS50097"/>
    </source>
</evidence>
<dbReference type="CDD" id="cd18186">
    <property type="entry name" value="BTB_POZ_ZBTB_KLHL-like"/>
    <property type="match status" value="1"/>
</dbReference>
<keyword evidence="2" id="KW-1185">Reference proteome</keyword>
<organism evidence="2 3">
    <name type="scientific">Meloidogyne hapla</name>
    <name type="common">Root-knot nematode worm</name>
    <dbReference type="NCBI Taxonomy" id="6305"/>
    <lineage>
        <taxon>Eukaryota</taxon>
        <taxon>Metazoa</taxon>
        <taxon>Ecdysozoa</taxon>
        <taxon>Nematoda</taxon>
        <taxon>Chromadorea</taxon>
        <taxon>Rhabditida</taxon>
        <taxon>Tylenchina</taxon>
        <taxon>Tylenchomorpha</taxon>
        <taxon>Tylenchoidea</taxon>
        <taxon>Meloidogynidae</taxon>
        <taxon>Meloidogyninae</taxon>
        <taxon>Meloidogyne</taxon>
    </lineage>
</organism>
<dbReference type="PANTHER" id="PTHR24413">
    <property type="entry name" value="SPECKLE-TYPE POZ PROTEIN"/>
    <property type="match status" value="1"/>
</dbReference>
<accession>A0A1I8BFF9</accession>
<name>A0A1I8BFF9_MELHA</name>
<evidence type="ECO:0000313" key="3">
    <source>
        <dbReference type="WBParaSite" id="MhA1_Contig2174.frz3.gene2"/>
    </source>
</evidence>
<dbReference type="Gene3D" id="3.30.710.10">
    <property type="entry name" value="Potassium Channel Kv1.1, Chain A"/>
    <property type="match status" value="1"/>
</dbReference>
<dbReference type="SMART" id="SM00225">
    <property type="entry name" value="BTB"/>
    <property type="match status" value="1"/>
</dbReference>
<protein>
    <submittedName>
        <fullName evidence="3">BTB domain-containing protein</fullName>
    </submittedName>
</protein>
<dbReference type="SUPFAM" id="SSF54695">
    <property type="entry name" value="POZ domain"/>
    <property type="match status" value="1"/>
</dbReference>